<evidence type="ECO:0000313" key="4">
    <source>
        <dbReference type="EMBL" id="MFH4977465.1"/>
    </source>
</evidence>
<evidence type="ECO:0008006" key="6">
    <source>
        <dbReference type="Google" id="ProtNLM"/>
    </source>
</evidence>
<evidence type="ECO:0000256" key="3">
    <source>
        <dbReference type="ARBA" id="ARBA00023272"/>
    </source>
</evidence>
<evidence type="ECO:0000313" key="5">
    <source>
        <dbReference type="Proteomes" id="UP001608902"/>
    </source>
</evidence>
<comment type="caution">
    <text evidence="4">The sequence shown here is derived from an EMBL/GenBank/DDBJ whole genome shotgun (WGS) entry which is preliminary data.</text>
</comment>
<dbReference type="GO" id="GO:0004864">
    <property type="term" value="F:protein phosphatase inhibitor activity"/>
    <property type="evidence" value="ECO:0007669"/>
    <property type="project" value="UniProtKB-KW"/>
</dbReference>
<evidence type="ECO:0000256" key="1">
    <source>
        <dbReference type="ARBA" id="ARBA00005483"/>
    </source>
</evidence>
<evidence type="ECO:0000256" key="2">
    <source>
        <dbReference type="ARBA" id="ARBA00022553"/>
    </source>
</evidence>
<dbReference type="Pfam" id="PF05361">
    <property type="entry name" value="PP1_inhibitor"/>
    <property type="match status" value="1"/>
</dbReference>
<accession>A0ABD6EBP9</accession>
<protein>
    <recommendedName>
        <fullName evidence="6">Protein phosphatase 1 regulatory subunit 14B</fullName>
    </recommendedName>
</protein>
<dbReference type="Proteomes" id="UP001608902">
    <property type="component" value="Unassembled WGS sequence"/>
</dbReference>
<dbReference type="InterPro" id="IPR036658">
    <property type="entry name" value="CPI-17_sf"/>
</dbReference>
<proteinExistence type="inferred from homology"/>
<keyword evidence="3" id="KW-0650">Protein phosphatase inhibitor</keyword>
<sequence>MASDDTKHAQFDEKSKRCCTTADRGRILTMRYGKHQMKLIRKRICVENWIEDRLAELYSGETDVAIELDKVLDIASPSDRRQHILDILQKSQCPASKENVQRFIDELITKLDLL</sequence>
<gene>
    <name evidence="4" type="ORF">AB6A40_004174</name>
</gene>
<keyword evidence="5" id="KW-1185">Reference proteome</keyword>
<reference evidence="4 5" key="1">
    <citation type="submission" date="2024-08" db="EMBL/GenBank/DDBJ databases">
        <title>Gnathostoma spinigerum genome.</title>
        <authorList>
            <person name="Gonzalez-Bertolin B."/>
            <person name="Monzon S."/>
            <person name="Zaballos A."/>
            <person name="Jimenez P."/>
            <person name="Dekumyoy P."/>
            <person name="Varona S."/>
            <person name="Cuesta I."/>
            <person name="Sumanam S."/>
            <person name="Adisakwattana P."/>
            <person name="Gasser R.B."/>
            <person name="Hernandez-Gonzalez A."/>
            <person name="Young N.D."/>
            <person name="Perteguer M.J."/>
        </authorList>
    </citation>
    <scope>NUCLEOTIDE SEQUENCE [LARGE SCALE GENOMIC DNA]</scope>
    <source>
        <strain evidence="4">AL3</strain>
        <tissue evidence="4">Liver</tissue>
    </source>
</reference>
<dbReference type="Gene3D" id="1.10.150.220">
    <property type="entry name" value="CPI-17"/>
    <property type="match status" value="1"/>
</dbReference>
<dbReference type="SUPFAM" id="SSF81790">
    <property type="entry name" value="Myosin phosphatase inhibitor 17kDa protein, CPI-17"/>
    <property type="match status" value="1"/>
</dbReference>
<dbReference type="PANTHER" id="PTHR16188">
    <property type="entry name" value="PROTEIN PHOSPHATASE 1 INHIBITOR POTENTIATED BY PROTEIN KINASE C"/>
    <property type="match status" value="1"/>
</dbReference>
<dbReference type="EMBL" id="JBGFUD010002321">
    <property type="protein sequence ID" value="MFH4977465.1"/>
    <property type="molecule type" value="Genomic_DNA"/>
</dbReference>
<dbReference type="PANTHER" id="PTHR16188:SF14">
    <property type="entry name" value="GEO07393P1"/>
    <property type="match status" value="1"/>
</dbReference>
<name>A0ABD6EBP9_9BILA</name>
<keyword evidence="2" id="KW-0597">Phosphoprotein</keyword>
<organism evidence="4 5">
    <name type="scientific">Gnathostoma spinigerum</name>
    <dbReference type="NCBI Taxonomy" id="75299"/>
    <lineage>
        <taxon>Eukaryota</taxon>
        <taxon>Metazoa</taxon>
        <taxon>Ecdysozoa</taxon>
        <taxon>Nematoda</taxon>
        <taxon>Chromadorea</taxon>
        <taxon>Rhabditida</taxon>
        <taxon>Spirurina</taxon>
        <taxon>Gnathostomatomorpha</taxon>
        <taxon>Gnathostomatoidea</taxon>
        <taxon>Gnathostomatidae</taxon>
        <taxon>Gnathostoma</taxon>
    </lineage>
</organism>
<comment type="similarity">
    <text evidence="1">Belongs to the PP1 inhibitor family.</text>
</comment>
<dbReference type="AlphaFoldDB" id="A0ABD6EBP9"/>
<dbReference type="InterPro" id="IPR008025">
    <property type="entry name" value="CPI-17"/>
</dbReference>